<evidence type="ECO:0000313" key="3">
    <source>
        <dbReference type="Proteomes" id="UP001574673"/>
    </source>
</evidence>
<organism evidence="2 3">
    <name type="scientific">Dentiradicibacter hellwigii</name>
    <dbReference type="NCBI Taxonomy" id="3149053"/>
    <lineage>
        <taxon>Bacteria</taxon>
        <taxon>Pseudomonadati</taxon>
        <taxon>Pseudomonadota</taxon>
        <taxon>Betaproteobacteria</taxon>
        <taxon>Rhodocyclales</taxon>
        <taxon>Rhodocyclaceae</taxon>
        <taxon>Dentiradicibacter</taxon>
    </lineage>
</organism>
<keyword evidence="2" id="KW-0012">Acyltransferase</keyword>
<dbReference type="CDD" id="cd04301">
    <property type="entry name" value="NAT_SF"/>
    <property type="match status" value="1"/>
</dbReference>
<dbReference type="Gene3D" id="3.40.630.30">
    <property type="match status" value="1"/>
</dbReference>
<evidence type="ECO:0000313" key="2">
    <source>
        <dbReference type="EMBL" id="MFA9951110.1"/>
    </source>
</evidence>
<dbReference type="Proteomes" id="UP001574673">
    <property type="component" value="Unassembled WGS sequence"/>
</dbReference>
<dbReference type="SUPFAM" id="SSF55729">
    <property type="entry name" value="Acyl-CoA N-acyltransferases (Nat)"/>
    <property type="match status" value="1"/>
</dbReference>
<sequence>MDYPVIHDEKNRRFEIRVDGATAYLSYTPVNGGLDYEHTVVPPSLGGRGIGSFLVSHALEYARQRGLKVRPSCSFVAAYIDRHPDYQRIVLADERQDR</sequence>
<name>A0ABV4UJ29_9RHOO</name>
<dbReference type="EC" id="2.3.1.-" evidence="2"/>
<dbReference type="RefSeq" id="WP_418892190.1">
    <property type="nucleotide sequence ID" value="NZ_JBEUWX010000003.1"/>
</dbReference>
<proteinExistence type="predicted"/>
<dbReference type="InterPro" id="IPR016181">
    <property type="entry name" value="Acyl_CoA_acyltransferase"/>
</dbReference>
<dbReference type="InterPro" id="IPR045057">
    <property type="entry name" value="Gcn5-rel_NAT"/>
</dbReference>
<dbReference type="GO" id="GO:0016746">
    <property type="term" value="F:acyltransferase activity"/>
    <property type="evidence" value="ECO:0007669"/>
    <property type="project" value="UniProtKB-KW"/>
</dbReference>
<feature type="domain" description="N-acetyltransferase" evidence="1">
    <location>
        <begin position="6"/>
        <end position="91"/>
    </location>
</feature>
<dbReference type="InterPro" id="IPR031165">
    <property type="entry name" value="GNAT_YJDJ"/>
</dbReference>
<protein>
    <submittedName>
        <fullName evidence="2">GNAT family N-acetyltransferase</fullName>
        <ecNumber evidence="2">2.3.1.-</ecNumber>
    </submittedName>
</protein>
<evidence type="ECO:0000259" key="1">
    <source>
        <dbReference type="PROSITE" id="PS51729"/>
    </source>
</evidence>
<keyword evidence="3" id="KW-1185">Reference proteome</keyword>
<dbReference type="PROSITE" id="PS51729">
    <property type="entry name" value="GNAT_YJDJ"/>
    <property type="match status" value="1"/>
</dbReference>
<dbReference type="Pfam" id="PF14542">
    <property type="entry name" value="Acetyltransf_CG"/>
    <property type="match status" value="1"/>
</dbReference>
<reference evidence="3" key="1">
    <citation type="submission" date="2024-06" db="EMBL/GenBank/DDBJ databases">
        <title>Radixoralia hellwigii gen. nov., sp nov., isolated from a root canal in the human oral cavity.</title>
        <authorList>
            <person name="Bartsch S."/>
            <person name="Wittmer A."/>
            <person name="Schulz A.-K."/>
            <person name="Neumann-Schaal M."/>
            <person name="Wolf J."/>
            <person name="Gronow S."/>
            <person name="Tennert C."/>
            <person name="Haecker G."/>
            <person name="Cieplik F."/>
            <person name="Al-Ahmad A."/>
        </authorList>
    </citation>
    <scope>NUCLEOTIDE SEQUENCE [LARGE SCALE GENOMIC DNA]</scope>
    <source>
        <strain evidence="3">Wk13</strain>
    </source>
</reference>
<comment type="caution">
    <text evidence="2">The sequence shown here is derived from an EMBL/GenBank/DDBJ whole genome shotgun (WGS) entry which is preliminary data.</text>
</comment>
<keyword evidence="2" id="KW-0808">Transferase</keyword>
<dbReference type="PANTHER" id="PTHR31435:SF9">
    <property type="entry name" value="PROTEIN NATD1"/>
    <property type="match status" value="1"/>
</dbReference>
<dbReference type="EMBL" id="JBEUWX010000003">
    <property type="protein sequence ID" value="MFA9951110.1"/>
    <property type="molecule type" value="Genomic_DNA"/>
</dbReference>
<accession>A0ABV4UJ29</accession>
<dbReference type="PANTHER" id="PTHR31435">
    <property type="entry name" value="PROTEIN NATD1"/>
    <property type="match status" value="1"/>
</dbReference>
<gene>
    <name evidence="2" type="ORF">ABCS64_12375</name>
</gene>